<sequence length="430" mass="48563">MTYSLQTIPAELFLSVVDYIPSRRDLLNLASCSHRCYDIVTPRAYRSVFFSLGSLRAISGLLRTILLNPTIAEFVLSVDVLLAQDHPGESFLVDTNMPPLFPIPHQCLERAVNVVSTSRKEKYQWLSALNSKNPDAYVALLLSPLVNLKTLILRPWGRGSYCFKILQRAAADDTGLGHTFPRLQDLRLYDNGSTRLISSNMLASLVLLPALQHLEAWSLYGDEMENIDWAGLGRSNVTYIALTGAVCVNGLGKLLPSCRNLKVFDYTHCYPGDAASFDPHRLYESLHAVKDTLEILRFRSYQRQVNNRAFIGSFAGFTALKELEIGARFLHSLNMAVRLHTLFPVSLEKLKILSLSEDRVLWALQEIDFWLDGWLNSTPDLRKVVLGGSGFFTMSQCSMISRYMQKWKKMTHCITISGEDFLCDVHTLIF</sequence>
<evidence type="ECO:0000313" key="1">
    <source>
        <dbReference type="EMBL" id="KAI2388817.1"/>
    </source>
</evidence>
<proteinExistence type="predicted"/>
<accession>A0ACB8UZ51</accession>
<reference evidence="1" key="1">
    <citation type="journal article" date="2022" name="bioRxiv">
        <title>Population genetic analysis of Ophidiomyces ophidiicola, the causative agent of snake fungal disease, indicates recent introductions to the USA.</title>
        <authorList>
            <person name="Ladner J.T."/>
            <person name="Palmer J.M."/>
            <person name="Ettinger C.L."/>
            <person name="Stajich J.E."/>
            <person name="Farrell T.M."/>
            <person name="Glorioso B.M."/>
            <person name="Lawson B."/>
            <person name="Price S.J."/>
            <person name="Stengle A.G."/>
            <person name="Grear D.A."/>
            <person name="Lorch J.M."/>
        </authorList>
    </citation>
    <scope>NUCLEOTIDE SEQUENCE</scope>
    <source>
        <strain evidence="1">NWHC 24266-5</strain>
    </source>
</reference>
<dbReference type="EMBL" id="JALBCA010000028">
    <property type="protein sequence ID" value="KAI2388817.1"/>
    <property type="molecule type" value="Genomic_DNA"/>
</dbReference>
<protein>
    <submittedName>
        <fullName evidence="1">Uncharacterized protein</fullName>
    </submittedName>
</protein>
<gene>
    <name evidence="1" type="ORF">LOY88_002410</name>
</gene>
<name>A0ACB8UZ51_9EURO</name>
<comment type="caution">
    <text evidence="1">The sequence shown here is derived from an EMBL/GenBank/DDBJ whole genome shotgun (WGS) entry which is preliminary data.</text>
</comment>
<organism evidence="1">
    <name type="scientific">Ophidiomyces ophidiicola</name>
    <dbReference type="NCBI Taxonomy" id="1387563"/>
    <lineage>
        <taxon>Eukaryota</taxon>
        <taxon>Fungi</taxon>
        <taxon>Dikarya</taxon>
        <taxon>Ascomycota</taxon>
        <taxon>Pezizomycotina</taxon>
        <taxon>Eurotiomycetes</taxon>
        <taxon>Eurotiomycetidae</taxon>
        <taxon>Onygenales</taxon>
        <taxon>Onygenaceae</taxon>
        <taxon>Ophidiomyces</taxon>
    </lineage>
</organism>